<keyword evidence="1" id="KW-0596">Phosphopantetheine</keyword>
<dbReference type="InterPro" id="IPR009081">
    <property type="entry name" value="PP-bd_ACP"/>
</dbReference>
<dbReference type="PROSITE" id="PS50075">
    <property type="entry name" value="CARRIER"/>
    <property type="match status" value="1"/>
</dbReference>
<evidence type="ECO:0000256" key="1">
    <source>
        <dbReference type="ARBA" id="ARBA00022450"/>
    </source>
</evidence>
<dbReference type="InterPro" id="IPR006162">
    <property type="entry name" value="Ppantetheine_attach_site"/>
</dbReference>
<dbReference type="Proteomes" id="UP000621266">
    <property type="component" value="Unassembled WGS sequence"/>
</dbReference>
<dbReference type="Gene3D" id="1.10.1200.10">
    <property type="entry name" value="ACP-like"/>
    <property type="match status" value="1"/>
</dbReference>
<sequence length="85" mass="9382">MSDFTLDELRVFLRACAGVDESVDLDGDIALTPFHSLGYDSLALIEIVSRIQSRYQVELPDDLAQAETPHEMVSSVNSLLRSRAA</sequence>
<gene>
    <name evidence="4" type="ORF">GCU69_19465</name>
</gene>
<dbReference type="Pfam" id="PF00550">
    <property type="entry name" value="PP-binding"/>
    <property type="match status" value="1"/>
</dbReference>
<comment type="caution">
    <text evidence="4">The sequence shown here is derived from an EMBL/GenBank/DDBJ whole genome shotgun (WGS) entry which is preliminary data.</text>
</comment>
<proteinExistence type="predicted"/>
<name>A0ABQ7FG16_9ACTN</name>
<dbReference type="SUPFAM" id="SSF47336">
    <property type="entry name" value="ACP-like"/>
    <property type="match status" value="1"/>
</dbReference>
<dbReference type="InterPro" id="IPR036736">
    <property type="entry name" value="ACP-like_sf"/>
</dbReference>
<organism evidence="4 5">
    <name type="scientific">Streptomyces lycii</name>
    <dbReference type="NCBI Taxonomy" id="2654337"/>
    <lineage>
        <taxon>Bacteria</taxon>
        <taxon>Bacillati</taxon>
        <taxon>Actinomycetota</taxon>
        <taxon>Actinomycetes</taxon>
        <taxon>Kitasatosporales</taxon>
        <taxon>Streptomycetaceae</taxon>
        <taxon>Streptomyces</taxon>
    </lineage>
</organism>
<dbReference type="EMBL" id="WHPN01000314">
    <property type="protein sequence ID" value="KAF4407478.1"/>
    <property type="molecule type" value="Genomic_DNA"/>
</dbReference>
<evidence type="ECO:0000259" key="3">
    <source>
        <dbReference type="PROSITE" id="PS50075"/>
    </source>
</evidence>
<keyword evidence="2" id="KW-0597">Phosphoprotein</keyword>
<keyword evidence="5" id="KW-1185">Reference proteome</keyword>
<feature type="domain" description="Carrier" evidence="3">
    <location>
        <begin position="3"/>
        <end position="84"/>
    </location>
</feature>
<dbReference type="PROSITE" id="PS00012">
    <property type="entry name" value="PHOSPHOPANTETHEINE"/>
    <property type="match status" value="1"/>
</dbReference>
<dbReference type="RefSeq" id="WP_098753854.1">
    <property type="nucleotide sequence ID" value="NZ_WHPN01000314.1"/>
</dbReference>
<reference evidence="4 5" key="1">
    <citation type="submission" date="2019-10" db="EMBL/GenBank/DDBJ databases">
        <title>Streptomyces tenebrisbrunneis sp.nov., an endogenous actinomycete isolated from of Lycium ruthenicum.</title>
        <authorList>
            <person name="Ma L."/>
        </authorList>
    </citation>
    <scope>NUCLEOTIDE SEQUENCE [LARGE SCALE GENOMIC DNA]</scope>
    <source>
        <strain evidence="4 5">TRM 66187</strain>
    </source>
</reference>
<protein>
    <submittedName>
        <fullName evidence="4">Acyl carrier protein</fullName>
    </submittedName>
</protein>
<accession>A0ABQ7FG16</accession>
<evidence type="ECO:0000313" key="5">
    <source>
        <dbReference type="Proteomes" id="UP000621266"/>
    </source>
</evidence>
<evidence type="ECO:0000313" key="4">
    <source>
        <dbReference type="EMBL" id="KAF4407478.1"/>
    </source>
</evidence>
<evidence type="ECO:0000256" key="2">
    <source>
        <dbReference type="ARBA" id="ARBA00022553"/>
    </source>
</evidence>